<dbReference type="PANTHER" id="PTHR23349:SF97">
    <property type="entry name" value="BHLH DOMAIN-CONTAINING PROTEIN"/>
    <property type="match status" value="1"/>
</dbReference>
<evidence type="ECO:0000313" key="4">
    <source>
        <dbReference type="Proteomes" id="UP000000311"/>
    </source>
</evidence>
<dbReference type="PROSITE" id="PS50888">
    <property type="entry name" value="BHLH"/>
    <property type="match status" value="1"/>
</dbReference>
<dbReference type="InterPro" id="IPR050283">
    <property type="entry name" value="E-box_TF_Regulators"/>
</dbReference>
<dbReference type="GO" id="GO:0032502">
    <property type="term" value="P:developmental process"/>
    <property type="evidence" value="ECO:0007669"/>
    <property type="project" value="TreeGrafter"/>
</dbReference>
<proteinExistence type="predicted"/>
<accession>E2ANH6</accession>
<feature type="region of interest" description="Disordered" evidence="1">
    <location>
        <begin position="505"/>
        <end position="526"/>
    </location>
</feature>
<protein>
    <submittedName>
        <fullName evidence="3">Pancreas transcription factor 1 subunit alpha</fullName>
    </submittedName>
</protein>
<dbReference type="Pfam" id="PF00010">
    <property type="entry name" value="HLH"/>
    <property type="match status" value="1"/>
</dbReference>
<evidence type="ECO:0000256" key="1">
    <source>
        <dbReference type="SAM" id="MobiDB-lite"/>
    </source>
</evidence>
<dbReference type="GO" id="GO:0046983">
    <property type="term" value="F:protein dimerization activity"/>
    <property type="evidence" value="ECO:0007669"/>
    <property type="project" value="InterPro"/>
</dbReference>
<dbReference type="SMART" id="SM00353">
    <property type="entry name" value="HLH"/>
    <property type="match status" value="1"/>
</dbReference>
<dbReference type="AlphaFoldDB" id="E2ANH6"/>
<dbReference type="GO" id="GO:0000981">
    <property type="term" value="F:DNA-binding transcription factor activity, RNA polymerase II-specific"/>
    <property type="evidence" value="ECO:0007669"/>
    <property type="project" value="TreeGrafter"/>
</dbReference>
<dbReference type="InterPro" id="IPR011598">
    <property type="entry name" value="bHLH_dom"/>
</dbReference>
<feature type="compositionally biased region" description="Low complexity" evidence="1">
    <location>
        <begin position="341"/>
        <end position="354"/>
    </location>
</feature>
<dbReference type="PANTHER" id="PTHR23349">
    <property type="entry name" value="BASIC HELIX-LOOP-HELIX TRANSCRIPTION FACTOR, TWIST"/>
    <property type="match status" value="1"/>
</dbReference>
<dbReference type="EMBL" id="GL441216">
    <property type="protein sequence ID" value="EFN65025.1"/>
    <property type="molecule type" value="Genomic_DNA"/>
</dbReference>
<dbReference type="Gene3D" id="4.10.280.10">
    <property type="entry name" value="Helix-loop-helix DNA-binding domain"/>
    <property type="match status" value="1"/>
</dbReference>
<evidence type="ECO:0000313" key="3">
    <source>
        <dbReference type="EMBL" id="EFN65025.1"/>
    </source>
</evidence>
<feature type="compositionally biased region" description="Basic and acidic residues" evidence="1">
    <location>
        <begin position="326"/>
        <end position="339"/>
    </location>
</feature>
<dbReference type="OrthoDB" id="6784122at2759"/>
<feature type="compositionally biased region" description="Basic residues" evidence="1">
    <location>
        <begin position="356"/>
        <end position="365"/>
    </location>
</feature>
<dbReference type="SUPFAM" id="SSF47459">
    <property type="entry name" value="HLH, helix-loop-helix DNA-binding domain"/>
    <property type="match status" value="1"/>
</dbReference>
<dbReference type="CDD" id="cd11416">
    <property type="entry name" value="bHLH_TS_ceHLH13_like"/>
    <property type="match status" value="1"/>
</dbReference>
<dbReference type="GO" id="GO:0000977">
    <property type="term" value="F:RNA polymerase II transcription regulatory region sequence-specific DNA binding"/>
    <property type="evidence" value="ECO:0007669"/>
    <property type="project" value="TreeGrafter"/>
</dbReference>
<keyword evidence="4" id="KW-1185">Reference proteome</keyword>
<dbReference type="STRING" id="104421.E2ANH6"/>
<sequence>MANHHPAYDFEDKSQRIRHRVGTTSRIADSTVACTSTQYFVGPNNDITEEDLAELPSCVYAGRSTQHVTHTSPHTHSPLHYHMPVSTPDHNDTEMNGVEEGYYPNGSPYRIQRHAANIRERKRMLSSINSAFDELRVHVPTFPYEKRLSKIDTLRLAIAYIALLREVLAARLDPLTYVERCLRGEINGERAEWNTSGYYLMELSKNSLEQCSSQGKREISEEDVIENASYIPYHDLFSSSVSHIPEKIFDGKTEVILLEREDGTRETANRQVIELSDSDSKMILRRQLREMAKRGGSNSRSDATYYENMEILRKLPPDTVVIRQEARASREDSDYRELMETNSSGSSSTSDCTTAKAKRFTRARNKTRETVEVRRNPMRVSKKNIDKDFTRSKRLLVNNKKEICTNYKSNKSVTMPYMKTRSVTRKMYNVGATYQAPTKKDETEWKEWPAHGMHERPVYHPQAGLAVEYLGRYFTSLDGLSYCEIIDKPEIEVVAVDPYHDRRVPSVEKKPKAKTKGKSKCSSNPKDARNTYFVAEDKSFETCMHGSLHCVLGYCSQLMTPAYKQVMEERTKLTISAPKTSSLETANVMNNATSSSQNAEKARLIEAIDVAQNVQKKSVANNPSGRRITATYPSASATYVPEAQKSIVESDGSKVIPQSGDMIKMNCLKRILRDASSNSLILLRNSVAKTSNENCTAIPKDVSNLVNLKDTSSTDDKPPTNMSSIYKNLVLADESDLGREKSSVKTNLYTVKRYPTSGRENTAKKIFLEDQLESEKTVHAKENYKNRNTDKTKMNKESNDEILMVNSGKNSAQCASETSEIARILSEYNNSSLRQSAMHHRGVSKSMKGYMTDSSGKASPKDFWQKNVTAEGSQNFNKLIPNAYADTFSLLHENICSMKRYNMALKEQLKEIASNTQSARNSCSISLENSPFIDQSMNLNTLRQREAREKPAKSYKEREIIVTEAKPQEGKSEHSEDAIEVSTTEPLQELLENTAILYCAASGVHQDDLSTYIDTLDSKQSIQWLESRNNSTM</sequence>
<evidence type="ECO:0000259" key="2">
    <source>
        <dbReference type="PROSITE" id="PS50888"/>
    </source>
</evidence>
<organism evidence="4">
    <name type="scientific">Camponotus floridanus</name>
    <name type="common">Florida carpenter ant</name>
    <dbReference type="NCBI Taxonomy" id="104421"/>
    <lineage>
        <taxon>Eukaryota</taxon>
        <taxon>Metazoa</taxon>
        <taxon>Ecdysozoa</taxon>
        <taxon>Arthropoda</taxon>
        <taxon>Hexapoda</taxon>
        <taxon>Insecta</taxon>
        <taxon>Pterygota</taxon>
        <taxon>Neoptera</taxon>
        <taxon>Endopterygota</taxon>
        <taxon>Hymenoptera</taxon>
        <taxon>Apocrita</taxon>
        <taxon>Aculeata</taxon>
        <taxon>Formicoidea</taxon>
        <taxon>Formicidae</taxon>
        <taxon>Formicinae</taxon>
        <taxon>Camponotus</taxon>
    </lineage>
</organism>
<name>E2ANH6_CAMFO</name>
<dbReference type="Proteomes" id="UP000000311">
    <property type="component" value="Unassembled WGS sequence"/>
</dbReference>
<feature type="region of interest" description="Disordered" evidence="1">
    <location>
        <begin position="326"/>
        <end position="369"/>
    </location>
</feature>
<reference evidence="3 4" key="1">
    <citation type="journal article" date="2010" name="Science">
        <title>Genomic comparison of the ants Camponotus floridanus and Harpegnathos saltator.</title>
        <authorList>
            <person name="Bonasio R."/>
            <person name="Zhang G."/>
            <person name="Ye C."/>
            <person name="Mutti N.S."/>
            <person name="Fang X."/>
            <person name="Qin N."/>
            <person name="Donahue G."/>
            <person name="Yang P."/>
            <person name="Li Q."/>
            <person name="Li C."/>
            <person name="Zhang P."/>
            <person name="Huang Z."/>
            <person name="Berger S.L."/>
            <person name="Reinberg D."/>
            <person name="Wang J."/>
            <person name="Liebig J."/>
        </authorList>
    </citation>
    <scope>NUCLEOTIDE SEQUENCE [LARGE SCALE GENOMIC DNA]</scope>
    <source>
        <strain evidence="4">C129</strain>
    </source>
</reference>
<dbReference type="InterPro" id="IPR036638">
    <property type="entry name" value="HLH_DNA-bd_sf"/>
</dbReference>
<feature type="domain" description="BHLH" evidence="2">
    <location>
        <begin position="112"/>
        <end position="164"/>
    </location>
</feature>
<dbReference type="InParanoid" id="E2ANH6"/>
<gene>
    <name evidence="3" type="ORF">EAG_02542</name>
</gene>